<dbReference type="AlphaFoldDB" id="A0A7X5UAW0"/>
<proteinExistence type="predicted"/>
<dbReference type="Proteomes" id="UP000490980">
    <property type="component" value="Unassembled WGS sequence"/>
</dbReference>
<protein>
    <recommendedName>
        <fullName evidence="3">Type IV pilus modification protein PilV</fullName>
    </recommendedName>
</protein>
<dbReference type="PROSITE" id="PS51257">
    <property type="entry name" value="PROKAR_LIPOPROTEIN"/>
    <property type="match status" value="1"/>
</dbReference>
<reference evidence="1 2" key="1">
    <citation type="submission" date="2020-03" db="EMBL/GenBank/DDBJ databases">
        <authorList>
            <person name="Lai Q."/>
        </authorList>
    </citation>
    <scope>NUCLEOTIDE SEQUENCE [LARGE SCALE GENOMIC DNA]</scope>
    <source>
        <strain evidence="1 2">CCUG 25036</strain>
    </source>
</reference>
<keyword evidence="2" id="KW-1185">Reference proteome</keyword>
<sequence length="140" mass="14724">MRQPAGSSLVECLVALAVLAIGSACHATWVGHSLAVHARASRSLAATTLAATLAERMRRNPQAWEQGIYTKAASSPACLSTCHPHSLAADDLAAFQRDLGAHMGRAAEGHVECGTATDCIIRITWKGREELAWPVTLPGA</sequence>
<accession>A0A7X5UAW0</accession>
<evidence type="ECO:0000313" key="2">
    <source>
        <dbReference type="Proteomes" id="UP000490980"/>
    </source>
</evidence>
<comment type="caution">
    <text evidence="1">The sequence shown here is derived from an EMBL/GenBank/DDBJ whole genome shotgun (WGS) entry which is preliminary data.</text>
</comment>
<evidence type="ECO:0008006" key="3">
    <source>
        <dbReference type="Google" id="ProtNLM"/>
    </source>
</evidence>
<gene>
    <name evidence="1" type="ORF">HBF25_12225</name>
</gene>
<dbReference type="RefSeq" id="WP_166948788.1">
    <property type="nucleotide sequence ID" value="NZ_CP077072.1"/>
</dbReference>
<organism evidence="1 2">
    <name type="scientific">Luteibacter anthropi</name>
    <dbReference type="NCBI Taxonomy" id="564369"/>
    <lineage>
        <taxon>Bacteria</taxon>
        <taxon>Pseudomonadati</taxon>
        <taxon>Pseudomonadota</taxon>
        <taxon>Gammaproteobacteria</taxon>
        <taxon>Lysobacterales</taxon>
        <taxon>Rhodanobacteraceae</taxon>
        <taxon>Luteibacter</taxon>
    </lineage>
</organism>
<name>A0A7X5UAW0_9GAMM</name>
<evidence type="ECO:0000313" key="1">
    <source>
        <dbReference type="EMBL" id="NII07151.1"/>
    </source>
</evidence>
<dbReference type="EMBL" id="JAARLZ010000006">
    <property type="protein sequence ID" value="NII07151.1"/>
    <property type="molecule type" value="Genomic_DNA"/>
</dbReference>